<dbReference type="RefSeq" id="WP_043571823.1">
    <property type="nucleotide sequence ID" value="NZ_CP022752.1"/>
</dbReference>
<feature type="domain" description="N-acetyltransferase" evidence="1">
    <location>
        <begin position="149"/>
        <end position="325"/>
    </location>
</feature>
<gene>
    <name evidence="2" type="ORF">CDG81_08680</name>
    <name evidence="3" type="ORF">IL38_07995</name>
</gene>
<dbReference type="OrthoDB" id="149709at2"/>
<dbReference type="CDD" id="cd04301">
    <property type="entry name" value="NAT_SF"/>
    <property type="match status" value="1"/>
</dbReference>
<dbReference type="Proteomes" id="UP000215043">
    <property type="component" value="Chromosome"/>
</dbReference>
<reference evidence="2 5" key="2">
    <citation type="submission" date="2017-08" db="EMBL/GenBank/DDBJ databases">
        <title>The complete genome sequence of moderately halophilic actinomycete Actinopolyspora erythraea YIM 90600, the producer of novel erythromycin, novel actinopolysporins A-C and tubercidin.</title>
        <authorList>
            <person name="Yin M."/>
            <person name="Tang S."/>
        </authorList>
    </citation>
    <scope>NUCLEOTIDE SEQUENCE [LARGE SCALE GENOMIC DNA]</scope>
    <source>
        <strain evidence="2 5">YIM 90600</strain>
    </source>
</reference>
<dbReference type="HOGENOM" id="CLU_060314_0_0_11"/>
<dbReference type="Proteomes" id="UP000029737">
    <property type="component" value="Unassembled WGS sequence"/>
</dbReference>
<reference evidence="3 4" key="1">
    <citation type="journal article" date="2014" name="PLoS ONE">
        <title>Identification and Characterization of a New Erythromycin Biosynthetic Gene Cluster in Actinopolyspora erythraea YIM90600, a Novel Erythronolide-Producing Halophilic Actinomycete Isolated from Salt Field.</title>
        <authorList>
            <person name="Chen D."/>
            <person name="Feng J."/>
            <person name="Huang L."/>
            <person name="Zhang Q."/>
            <person name="Wu J."/>
            <person name="Zhu X."/>
            <person name="Duan Y."/>
            <person name="Xu Z."/>
        </authorList>
    </citation>
    <scope>NUCLEOTIDE SEQUENCE [LARGE SCALE GENOMIC DNA]</scope>
    <source>
        <strain evidence="3 4">YIM90600</strain>
    </source>
</reference>
<dbReference type="PROSITE" id="PS51186">
    <property type="entry name" value="GNAT"/>
    <property type="match status" value="1"/>
</dbReference>
<dbReference type="AlphaFoldDB" id="A0A099D9A3"/>
<sequence>MTSAQQLLEIQQARFRRMDPALPEAYPLPRGGEPVMARLRDGEPVAGLTAHTSQPPASLASLWSTRETYELFPLLGEAPREGMDVLLHAFRRQVERLRAPEADSSCLVTWPSRDVGASRALLDHGFVPLSCLAIRTPAATIDTELSGTVKMRRAEPADVDSVVELAMIELEYASLVGASVPRSGAADLKRHAVRVRLRTKSGPRGIRRGDGAPQGDPVWLAERNGKPVGLAECGWVDADNHHSGHRLGNGLWGYVNCLSVREEERGTGIGRELMSRVHEDFATAGAVGSYLYYNPANPLSPVFWHRQGYRPLWTLWEIRPATALR</sequence>
<evidence type="ECO:0000313" key="2">
    <source>
        <dbReference type="EMBL" id="ASU78354.1"/>
    </source>
</evidence>
<dbReference type="Gene3D" id="3.40.630.30">
    <property type="match status" value="1"/>
</dbReference>
<dbReference type="eggNOG" id="COG0456">
    <property type="taxonomic scope" value="Bacteria"/>
</dbReference>
<name>A0A099D9A3_9ACTN</name>
<dbReference type="Pfam" id="PF13508">
    <property type="entry name" value="Acetyltransf_7"/>
    <property type="match status" value="1"/>
</dbReference>
<organism evidence="2 5">
    <name type="scientific">Actinopolyspora erythraea</name>
    <dbReference type="NCBI Taxonomy" id="414996"/>
    <lineage>
        <taxon>Bacteria</taxon>
        <taxon>Bacillati</taxon>
        <taxon>Actinomycetota</taxon>
        <taxon>Actinomycetes</taxon>
        <taxon>Actinopolysporales</taxon>
        <taxon>Actinopolysporaceae</taxon>
        <taxon>Actinopolyspora</taxon>
    </lineage>
</organism>
<evidence type="ECO:0000313" key="4">
    <source>
        <dbReference type="Proteomes" id="UP000029737"/>
    </source>
</evidence>
<dbReference type="EMBL" id="CP022752">
    <property type="protein sequence ID" value="ASU78354.1"/>
    <property type="molecule type" value="Genomic_DNA"/>
</dbReference>
<proteinExistence type="predicted"/>
<keyword evidence="4" id="KW-1185">Reference proteome</keyword>
<dbReference type="SUPFAM" id="SSF55729">
    <property type="entry name" value="Acyl-CoA N-acyltransferases (Nat)"/>
    <property type="match status" value="1"/>
</dbReference>
<accession>A0A099D9A3</accession>
<evidence type="ECO:0000259" key="1">
    <source>
        <dbReference type="PROSITE" id="PS51186"/>
    </source>
</evidence>
<dbReference type="GO" id="GO:0016747">
    <property type="term" value="F:acyltransferase activity, transferring groups other than amino-acyl groups"/>
    <property type="evidence" value="ECO:0007669"/>
    <property type="project" value="InterPro"/>
</dbReference>
<dbReference type="InterPro" id="IPR000182">
    <property type="entry name" value="GNAT_dom"/>
</dbReference>
<keyword evidence="2" id="KW-0808">Transferase</keyword>
<protein>
    <submittedName>
        <fullName evidence="2">GNAT family N-acetyltransferase</fullName>
    </submittedName>
</protein>
<evidence type="ECO:0000313" key="3">
    <source>
        <dbReference type="EMBL" id="KGI81955.1"/>
    </source>
</evidence>
<dbReference type="InterPro" id="IPR016181">
    <property type="entry name" value="Acyl_CoA_acyltransferase"/>
</dbReference>
<dbReference type="KEGG" id="aey:CDG81_08680"/>
<evidence type="ECO:0000313" key="5">
    <source>
        <dbReference type="Proteomes" id="UP000215043"/>
    </source>
</evidence>
<dbReference type="EMBL" id="JPMV01000014">
    <property type="protein sequence ID" value="KGI81955.1"/>
    <property type="molecule type" value="Genomic_DNA"/>
</dbReference>